<keyword evidence="3 6" id="KW-0732">Signal</keyword>
<evidence type="ECO:0000256" key="6">
    <source>
        <dbReference type="SAM" id="SignalP"/>
    </source>
</evidence>
<dbReference type="GO" id="GO:0004601">
    <property type="term" value="F:peroxidase activity"/>
    <property type="evidence" value="ECO:0007669"/>
    <property type="project" value="InterPro"/>
</dbReference>
<dbReference type="CDD" id="cd09823">
    <property type="entry name" value="peroxinectin_like"/>
    <property type="match status" value="1"/>
</dbReference>
<sequence>MQLCAVFILGLQLQMGFSQDLPEETHVLSPTMCLARMSSMNGVYTVMNNKTPIPMKTSPVTKNWDVFGTVCPTSGKLYRTADGRCNNIHRPDEGRSLEAFKRFLPPAYADGMSVPRIYHKCYGRRCVRHKLPSPRLVSLVAHPGHSVNSVNSVMLMQWGQFLDHDLTAAAIEQPLEPSPCCSHQEAKNGHSHPDIFTKERSCFPITFGNVYTEPFFSGKCMEFIRSRPFSKTIDKDNPREQVNLLTSFVDSSNVYASDKDSQDFLRAENGRLKTSTGNLLMRGRDDDCIRTNAPYCFAAGDERVHVFPGLTALHTLFVRLHNHIADRLDANNDWDSETLFQETRKIIIALMQKITYEEFLPEILDKRIRRLLRLNRGYYRYNKNINPSIYNSFATAAFRFGHSLIPDFLVIKKKEVKTRKLFNNPEFMFNSMKSVVKGILGNPAELRDRFVTKEATDHLFENEGVSFDLVAMNIQRGRDHGLPPYNDFRELCGLPRVTSFYSEALGRNGRGLRWLYYDIDDVDLFTAGMSEPNLPGASLGPTFSCIIGWQFHDLKYGDSFWFETDDPSRGFTKEQLDAIRQTSFSQLLCEQFHIGYIQPNPFRIVTAGNRRVPCRSLKRLDLHGWYKH</sequence>
<feature type="signal peptide" evidence="6">
    <location>
        <begin position="1"/>
        <end position="18"/>
    </location>
</feature>
<keyword evidence="5" id="KW-0408">Iron</keyword>
<dbReference type="Pfam" id="PF03098">
    <property type="entry name" value="An_peroxidase"/>
    <property type="match status" value="1"/>
</dbReference>
<dbReference type="InterPro" id="IPR010255">
    <property type="entry name" value="Haem_peroxidase_sf"/>
</dbReference>
<dbReference type="InterPro" id="IPR037120">
    <property type="entry name" value="Haem_peroxidase_sf_animal"/>
</dbReference>
<keyword evidence="8" id="KW-1185">Reference proteome</keyword>
<evidence type="ECO:0000313" key="7">
    <source>
        <dbReference type="EMBL" id="KAK6175366.1"/>
    </source>
</evidence>
<dbReference type="PRINTS" id="PR00457">
    <property type="entry name" value="ANPEROXIDASE"/>
</dbReference>
<protein>
    <submittedName>
        <fullName evidence="7">Uncharacterized protein</fullName>
    </submittedName>
</protein>
<dbReference type="PANTHER" id="PTHR11475">
    <property type="entry name" value="OXIDASE/PEROXIDASE"/>
    <property type="match status" value="1"/>
</dbReference>
<dbReference type="SUPFAM" id="SSF48113">
    <property type="entry name" value="Heme-dependent peroxidases"/>
    <property type="match status" value="1"/>
</dbReference>
<keyword evidence="2" id="KW-0964">Secreted</keyword>
<evidence type="ECO:0000256" key="4">
    <source>
        <dbReference type="ARBA" id="ARBA00023180"/>
    </source>
</evidence>
<evidence type="ECO:0000256" key="2">
    <source>
        <dbReference type="ARBA" id="ARBA00022525"/>
    </source>
</evidence>
<dbReference type="GO" id="GO:0005576">
    <property type="term" value="C:extracellular region"/>
    <property type="evidence" value="ECO:0007669"/>
    <property type="project" value="UniProtKB-SubCell"/>
</dbReference>
<evidence type="ECO:0000256" key="3">
    <source>
        <dbReference type="ARBA" id="ARBA00022729"/>
    </source>
</evidence>
<evidence type="ECO:0000256" key="1">
    <source>
        <dbReference type="ARBA" id="ARBA00004613"/>
    </source>
</evidence>
<dbReference type="GO" id="GO:0020037">
    <property type="term" value="F:heme binding"/>
    <property type="evidence" value="ECO:0007669"/>
    <property type="project" value="InterPro"/>
</dbReference>
<keyword evidence="4" id="KW-0325">Glycoprotein</keyword>
<organism evidence="7 8">
    <name type="scientific">Patella caerulea</name>
    <name type="common">Rayed Mediterranean limpet</name>
    <dbReference type="NCBI Taxonomy" id="87958"/>
    <lineage>
        <taxon>Eukaryota</taxon>
        <taxon>Metazoa</taxon>
        <taxon>Spiralia</taxon>
        <taxon>Lophotrochozoa</taxon>
        <taxon>Mollusca</taxon>
        <taxon>Gastropoda</taxon>
        <taxon>Patellogastropoda</taxon>
        <taxon>Patelloidea</taxon>
        <taxon>Patellidae</taxon>
        <taxon>Patella</taxon>
    </lineage>
</organism>
<dbReference type="PROSITE" id="PS50292">
    <property type="entry name" value="PEROXIDASE_3"/>
    <property type="match status" value="1"/>
</dbReference>
<dbReference type="PANTHER" id="PTHR11475:SF4">
    <property type="entry name" value="CHORION PEROXIDASE"/>
    <property type="match status" value="1"/>
</dbReference>
<dbReference type="GO" id="GO:0006979">
    <property type="term" value="P:response to oxidative stress"/>
    <property type="evidence" value="ECO:0007669"/>
    <property type="project" value="InterPro"/>
</dbReference>
<gene>
    <name evidence="7" type="ORF">SNE40_013844</name>
</gene>
<dbReference type="Proteomes" id="UP001347796">
    <property type="component" value="Unassembled WGS sequence"/>
</dbReference>
<name>A0AAN8JCE3_PATCE</name>
<keyword evidence="5" id="KW-0349">Heme</keyword>
<feature type="chain" id="PRO_5042957506" evidence="6">
    <location>
        <begin position="19"/>
        <end position="628"/>
    </location>
</feature>
<proteinExistence type="predicted"/>
<dbReference type="AlphaFoldDB" id="A0AAN8JCE3"/>
<keyword evidence="5" id="KW-0479">Metal-binding</keyword>
<comment type="subcellular location">
    <subcellularLocation>
        <location evidence="1">Secreted</location>
    </subcellularLocation>
</comment>
<comment type="caution">
    <text evidence="7">The sequence shown here is derived from an EMBL/GenBank/DDBJ whole genome shotgun (WGS) entry which is preliminary data.</text>
</comment>
<dbReference type="Gene3D" id="1.10.640.10">
    <property type="entry name" value="Haem peroxidase domain superfamily, animal type"/>
    <property type="match status" value="1"/>
</dbReference>
<dbReference type="FunFam" id="1.10.640.10:FF:000003">
    <property type="entry name" value="chorion peroxidase"/>
    <property type="match status" value="1"/>
</dbReference>
<dbReference type="EMBL" id="JAZGQO010000010">
    <property type="protein sequence ID" value="KAK6175366.1"/>
    <property type="molecule type" value="Genomic_DNA"/>
</dbReference>
<evidence type="ECO:0000313" key="8">
    <source>
        <dbReference type="Proteomes" id="UP001347796"/>
    </source>
</evidence>
<dbReference type="GO" id="GO:0046872">
    <property type="term" value="F:metal ion binding"/>
    <property type="evidence" value="ECO:0007669"/>
    <property type="project" value="UniProtKB-KW"/>
</dbReference>
<reference evidence="7 8" key="1">
    <citation type="submission" date="2024-01" db="EMBL/GenBank/DDBJ databases">
        <title>The genome of the rayed Mediterranean limpet Patella caerulea (Linnaeus, 1758).</title>
        <authorList>
            <person name="Anh-Thu Weber A."/>
            <person name="Halstead-Nussloch G."/>
        </authorList>
    </citation>
    <scope>NUCLEOTIDE SEQUENCE [LARGE SCALE GENOMIC DNA]</scope>
    <source>
        <strain evidence="7">AATW-2023a</strain>
        <tissue evidence="7">Whole specimen</tissue>
    </source>
</reference>
<evidence type="ECO:0000256" key="5">
    <source>
        <dbReference type="PIRSR" id="PIRSR619791-2"/>
    </source>
</evidence>
<dbReference type="InterPro" id="IPR019791">
    <property type="entry name" value="Haem_peroxidase_animal"/>
</dbReference>
<accession>A0AAN8JCE3</accession>
<feature type="binding site" description="axial binding residue" evidence="5">
    <location>
        <position position="402"/>
    </location>
    <ligand>
        <name>heme b</name>
        <dbReference type="ChEBI" id="CHEBI:60344"/>
    </ligand>
    <ligandPart>
        <name>Fe</name>
        <dbReference type="ChEBI" id="CHEBI:18248"/>
    </ligandPart>
</feature>